<gene>
    <name evidence="1" type="ORF">AM571_PB00312</name>
</gene>
<reference evidence="1 2" key="1">
    <citation type="submission" date="2016-09" db="EMBL/GenBank/DDBJ databases">
        <title>The complete genome sequences of Rhizobium gallicum, symbiovars gallicum and phaseoli, symbionts associated to common bean (Phaseolus vulgaris).</title>
        <authorList>
            <person name="Bustos P."/>
            <person name="Santamaria R.I."/>
            <person name="Perez-Carrascal O.M."/>
            <person name="Juarez S."/>
            <person name="Lozano L."/>
            <person name="Martinez-Flores I."/>
            <person name="Martinez-Romero E."/>
            <person name="Cevallos M."/>
            <person name="Romero D."/>
            <person name="Davila G."/>
            <person name="Gonzalez V."/>
        </authorList>
    </citation>
    <scope>NUCLEOTIDE SEQUENCE [LARGE SCALE GENOMIC DNA]</scope>
    <source>
        <strain evidence="1 2">8C-3</strain>
        <plasmid evidence="2">Plasmid prsp8c3b</plasmid>
    </source>
</reference>
<proteinExistence type="predicted"/>
<geneLocation type="plasmid" evidence="2">
    <name>prsp8c3b</name>
</geneLocation>
<organism evidence="1 2">
    <name type="scientific">Rhizobium etli 8C-3</name>
    <dbReference type="NCBI Taxonomy" id="538025"/>
    <lineage>
        <taxon>Bacteria</taxon>
        <taxon>Pseudomonadati</taxon>
        <taxon>Pseudomonadota</taxon>
        <taxon>Alphaproteobacteria</taxon>
        <taxon>Hyphomicrobiales</taxon>
        <taxon>Rhizobiaceae</taxon>
        <taxon>Rhizobium/Agrobacterium group</taxon>
        <taxon>Rhizobium</taxon>
    </lineage>
</organism>
<protein>
    <submittedName>
        <fullName evidence="1">Uncharacterized protein</fullName>
    </submittedName>
</protein>
<dbReference type="Proteomes" id="UP000185109">
    <property type="component" value="Plasmid pRsp8C3b"/>
</dbReference>
<keyword evidence="1" id="KW-0614">Plasmid</keyword>
<dbReference type="AlphaFoldDB" id="A0A1L5PBX0"/>
<dbReference type="EMBL" id="CP017243">
    <property type="protein sequence ID" value="APO77595.1"/>
    <property type="molecule type" value="Genomic_DNA"/>
</dbReference>
<sequence>MGSFELWHRASGGIPGKARSVLLLCPECQFYQPDDTTLRVGGNLPIGCCLTAMDMVAYRPPRRKAMAAESPLKRRAENAVRNKSTKLPCLARQERGYGDLIWIKSQS</sequence>
<evidence type="ECO:0000313" key="2">
    <source>
        <dbReference type="Proteomes" id="UP000185109"/>
    </source>
</evidence>
<name>A0A1L5PBX0_RHIET</name>
<evidence type="ECO:0000313" key="1">
    <source>
        <dbReference type="EMBL" id="APO77595.1"/>
    </source>
</evidence>
<accession>A0A1L5PBX0</accession>